<comment type="caution">
    <text evidence="1">The sequence shown here is derived from an EMBL/GenBank/DDBJ whole genome shotgun (WGS) entry which is preliminary data.</text>
</comment>
<protein>
    <submittedName>
        <fullName evidence="1">Uncharacterized protein</fullName>
    </submittedName>
</protein>
<reference evidence="2" key="1">
    <citation type="journal article" date="2017" name="Nat. Microbiol.">
        <title>Global analysis of biosynthetic gene clusters reveals vast potential of secondary metabolite production in Penicillium species.</title>
        <authorList>
            <person name="Nielsen J.C."/>
            <person name="Grijseels S."/>
            <person name="Prigent S."/>
            <person name="Ji B."/>
            <person name="Dainat J."/>
            <person name="Nielsen K.F."/>
            <person name="Frisvad J.C."/>
            <person name="Workman M."/>
            <person name="Nielsen J."/>
        </authorList>
    </citation>
    <scope>NUCLEOTIDE SEQUENCE [LARGE SCALE GENOMIC DNA]</scope>
    <source>
        <strain evidence="2">IBT 31811</strain>
    </source>
</reference>
<name>A0A1V6QE42_9EURO</name>
<keyword evidence="2" id="KW-1185">Reference proteome</keyword>
<gene>
    <name evidence="1" type="ORF">PENANT_c005G08890</name>
</gene>
<dbReference type="Proteomes" id="UP000191672">
    <property type="component" value="Unassembled WGS sequence"/>
</dbReference>
<dbReference type="AlphaFoldDB" id="A0A1V6QE42"/>
<organism evidence="1 2">
    <name type="scientific">Penicillium antarcticum</name>
    <dbReference type="NCBI Taxonomy" id="416450"/>
    <lineage>
        <taxon>Eukaryota</taxon>
        <taxon>Fungi</taxon>
        <taxon>Dikarya</taxon>
        <taxon>Ascomycota</taxon>
        <taxon>Pezizomycotina</taxon>
        <taxon>Eurotiomycetes</taxon>
        <taxon>Eurotiomycetidae</taxon>
        <taxon>Eurotiales</taxon>
        <taxon>Aspergillaceae</taxon>
        <taxon>Penicillium</taxon>
    </lineage>
</organism>
<evidence type="ECO:0000313" key="1">
    <source>
        <dbReference type="EMBL" id="OQD87483.1"/>
    </source>
</evidence>
<sequence length="243" mass="27227">MSGANGSLPPYQANDPLTAGTVATPKAKSVLYLINRPINDYQVISEDQKLAFYIEVHKNQITKPELTIYKGNRMPGREIAECRYGAKTSSIECDTAFFKAPNKSHQSHRKMLVAWWSKSTCDAPSEVQYRFAAMIEPPPGINDEHSTTKISHSFKWIKTSSLVLLDEETGNAVAVVHEKTSDSITCGILEMVASYGDEFNLIALSSFVALFDKQRRDRSLHTEGQEEKLRGKLSRLIDGWKKD</sequence>
<accession>A0A1V6QE42</accession>
<evidence type="ECO:0000313" key="2">
    <source>
        <dbReference type="Proteomes" id="UP000191672"/>
    </source>
</evidence>
<dbReference type="EMBL" id="MDYN01000005">
    <property type="protein sequence ID" value="OQD87483.1"/>
    <property type="molecule type" value="Genomic_DNA"/>
</dbReference>
<proteinExistence type="predicted"/>